<reference evidence="1 2" key="1">
    <citation type="journal article" date="2011" name="Proc. Natl. Acad. Sci. U.S.A.">
        <title>Evolutionary erosion of yeast sex chromosomes by mating-type switching accidents.</title>
        <authorList>
            <person name="Gordon J.L."/>
            <person name="Armisen D."/>
            <person name="Proux-Wera E."/>
            <person name="Oheigeartaigh S.S."/>
            <person name="Byrne K.P."/>
            <person name="Wolfe K.H."/>
        </authorList>
    </citation>
    <scope>NUCLEOTIDE SEQUENCE [LARGE SCALE GENOMIC DNA]</scope>
    <source>
        <strain evidence="2">ATCC 76901 / BCRC 22586 / CBS 4309 / NBRC 1992 / NRRL Y-12630</strain>
    </source>
</reference>
<dbReference type="GeneID" id="96904187"/>
<dbReference type="Proteomes" id="UP000001640">
    <property type="component" value="Chromosome 6"/>
</dbReference>
<dbReference type="InParanoid" id="G0VGB8"/>
<proteinExistence type="predicted"/>
<dbReference type="EMBL" id="HE576757">
    <property type="protein sequence ID" value="CCC70538.1"/>
    <property type="molecule type" value="Genomic_DNA"/>
</dbReference>
<accession>G0VGB8</accession>
<keyword evidence="2" id="KW-1185">Reference proteome</keyword>
<dbReference type="OrthoDB" id="4061674at2759"/>
<reference key="2">
    <citation type="submission" date="2011-08" db="EMBL/GenBank/DDBJ databases">
        <title>Genome sequence of Naumovozyma castellii.</title>
        <authorList>
            <person name="Gordon J.L."/>
            <person name="Armisen D."/>
            <person name="Proux-Wera E."/>
            <person name="OhEigeartaigh S.S."/>
            <person name="Byrne K.P."/>
            <person name="Wolfe K.H."/>
        </authorList>
    </citation>
    <scope>NUCLEOTIDE SEQUENCE</scope>
    <source>
        <strain>Type strain:CBS 4309</strain>
    </source>
</reference>
<evidence type="ECO:0000313" key="1">
    <source>
        <dbReference type="EMBL" id="CCC70538.1"/>
    </source>
</evidence>
<dbReference type="KEGG" id="ncs:NCAS_0F00540"/>
<sequence length="106" mass="12494">MFLLLDNCNHNKMKLELRTYTEAHKYARSPRFKYLMYGMVATAILPTLYLSRHFHPHYDPGMVESDIPMKKEVIRSRTSKLFNNVLPSHKYVLDDDLTLLLFSSTI</sequence>
<dbReference type="AlphaFoldDB" id="G0VGB8"/>
<dbReference type="FunCoup" id="G0VGB8">
    <property type="interactions" value="30"/>
</dbReference>
<organism evidence="1 2">
    <name type="scientific">Naumovozyma castellii</name>
    <name type="common">Yeast</name>
    <name type="synonym">Saccharomyces castellii</name>
    <dbReference type="NCBI Taxonomy" id="27288"/>
    <lineage>
        <taxon>Eukaryota</taxon>
        <taxon>Fungi</taxon>
        <taxon>Dikarya</taxon>
        <taxon>Ascomycota</taxon>
        <taxon>Saccharomycotina</taxon>
        <taxon>Saccharomycetes</taxon>
        <taxon>Saccharomycetales</taxon>
        <taxon>Saccharomycetaceae</taxon>
        <taxon>Naumovozyma</taxon>
    </lineage>
</organism>
<evidence type="ECO:0000313" key="2">
    <source>
        <dbReference type="Proteomes" id="UP000001640"/>
    </source>
</evidence>
<dbReference type="HOGENOM" id="CLU_183906_0_0_1"/>
<protein>
    <submittedName>
        <fullName evidence="1">Uncharacterized protein</fullName>
    </submittedName>
</protein>
<dbReference type="RefSeq" id="XP_003676894.1">
    <property type="nucleotide sequence ID" value="XM_003676846.1"/>
</dbReference>
<gene>
    <name evidence="1" type="primary">NCAS0F00540</name>
    <name evidence="1" type="ordered locus">NCAS_0F00540</name>
</gene>
<name>G0VGB8_NAUCA</name>